<keyword evidence="5" id="KW-0560">Oxidoreductase</keyword>
<comment type="similarity">
    <text evidence="2">Belongs to the oxygen-dependent FAD-linked oxidoreductase family.</text>
</comment>
<evidence type="ECO:0000256" key="4">
    <source>
        <dbReference type="ARBA" id="ARBA00022827"/>
    </source>
</evidence>
<dbReference type="InterPro" id="IPR012951">
    <property type="entry name" value="BBE"/>
</dbReference>
<dbReference type="Gene3D" id="3.30.465.10">
    <property type="match status" value="1"/>
</dbReference>
<keyword evidence="3" id="KW-0285">Flavoprotein</keyword>
<dbReference type="InterPro" id="IPR016166">
    <property type="entry name" value="FAD-bd_PCMH"/>
</dbReference>
<dbReference type="Gene3D" id="3.30.43.10">
    <property type="entry name" value="Uridine Diphospho-n-acetylenolpyruvylglucosamine Reductase, domain 2"/>
    <property type="match status" value="1"/>
</dbReference>
<dbReference type="GO" id="GO:0071949">
    <property type="term" value="F:FAD binding"/>
    <property type="evidence" value="ECO:0007669"/>
    <property type="project" value="InterPro"/>
</dbReference>
<accession>A0AB33AB25</accession>
<dbReference type="GO" id="GO:0016491">
    <property type="term" value="F:oxidoreductase activity"/>
    <property type="evidence" value="ECO:0007669"/>
    <property type="project" value="UniProtKB-KW"/>
</dbReference>
<dbReference type="PANTHER" id="PTHR42973:SF39">
    <property type="entry name" value="FAD-BINDING PCMH-TYPE DOMAIN-CONTAINING PROTEIN"/>
    <property type="match status" value="1"/>
</dbReference>
<dbReference type="PANTHER" id="PTHR42973">
    <property type="entry name" value="BINDING OXIDOREDUCTASE, PUTATIVE (AFU_ORTHOLOGUE AFUA_1G17690)-RELATED"/>
    <property type="match status" value="1"/>
</dbReference>
<dbReference type="Gene3D" id="3.40.462.20">
    <property type="match status" value="1"/>
</dbReference>
<dbReference type="InterPro" id="IPR016167">
    <property type="entry name" value="FAD-bd_PCMH_sub1"/>
</dbReference>
<feature type="domain" description="FAD-binding PCMH-type" evidence="6">
    <location>
        <begin position="108"/>
        <end position="278"/>
    </location>
</feature>
<dbReference type="PROSITE" id="PS00862">
    <property type="entry name" value="OX2_COVAL_FAD"/>
    <property type="match status" value="1"/>
</dbReference>
<organism evidence="7 8">
    <name type="scientific">Mycobacteroides abscessus subsp. bolletii 50594</name>
    <dbReference type="NCBI Taxonomy" id="1303024"/>
    <lineage>
        <taxon>Bacteria</taxon>
        <taxon>Bacillati</taxon>
        <taxon>Actinomycetota</taxon>
        <taxon>Actinomycetes</taxon>
        <taxon>Mycobacteriales</taxon>
        <taxon>Mycobacteriaceae</taxon>
        <taxon>Mycobacteroides</taxon>
        <taxon>Mycobacteroides abscessus</taxon>
    </lineage>
</organism>
<sequence>MSATGSGAELAVMSVNLPLHGTLTGRRRQDEAMDPRSRPALMTRRTVLSAGAMLTLGSASLIGCSPVLPHEVPAGARWEELRRSLSGALVVRGDAAMDESGRAFNPLFDVNHPGAVAFCASDQDVARCVEFATSARLPIAARSGGHSYAGYCVPNDGLVVDLARMAAVSVTGTRAVVGAGARLIDVYAGIAGAGRMLAGGSCPTVGIAGLTLGGGVGVLTRRFGLTCDQLILARVVTADGKIRVVSADTEPDLFWAIRGAGGGNFCIATELVFETAASTDLTVFTLDYAAGEMSTIVHRWLTFMTGAPDELWTTLHAIGGAIPQCRIVGCVAQGVNSQGVIESLRSEIGVRAADPFIAEMTFLDAMKFMGGCTTLTVAQCHPSWTGTGSGQLKRESFVASSRMVPHPDIDTARIETLLAGKPGLTFIFDSLGGVVRRISSDATAFPHRQAVACIQVYHGVGTDPVVAHERVSQARDGLGDICGPAAYVNYIDPGMPDWATAYYGDNLPRLRGIAATYDPKGVFRFAQAVRP</sequence>
<dbReference type="Pfam" id="PF01565">
    <property type="entry name" value="FAD_binding_4"/>
    <property type="match status" value="1"/>
</dbReference>
<evidence type="ECO:0000256" key="1">
    <source>
        <dbReference type="ARBA" id="ARBA00001974"/>
    </source>
</evidence>
<proteinExistence type="inferred from homology"/>
<reference evidence="7 8" key="1">
    <citation type="journal article" date="2013" name="Genome Announc.">
        <title>Complete Genome Sequence of Mycobacterium massiliense Clinical Strain Asan 50594, Belonging to the Type II Genotype.</title>
        <authorList>
            <person name="Kim B.J."/>
            <person name="Kim B.R."/>
            <person name="Hong S.H."/>
            <person name="Seok S.H."/>
            <person name="Kook Y.H."/>
            <person name="Kim B.J."/>
        </authorList>
    </citation>
    <scope>NUCLEOTIDE SEQUENCE [LARGE SCALE GENOMIC DNA]</scope>
    <source>
        <strain evidence="7 8">50594</strain>
    </source>
</reference>
<evidence type="ECO:0000313" key="8">
    <source>
        <dbReference type="Proteomes" id="UP000013961"/>
    </source>
</evidence>
<evidence type="ECO:0000313" key="7">
    <source>
        <dbReference type="EMBL" id="AGM28980.1"/>
    </source>
</evidence>
<evidence type="ECO:0000256" key="2">
    <source>
        <dbReference type="ARBA" id="ARBA00005466"/>
    </source>
</evidence>
<dbReference type="InterPro" id="IPR036318">
    <property type="entry name" value="FAD-bd_PCMH-like_sf"/>
</dbReference>
<keyword evidence="4" id="KW-0274">FAD</keyword>
<dbReference type="SUPFAM" id="SSF56176">
    <property type="entry name" value="FAD-binding/transporter-associated domain-like"/>
    <property type="match status" value="1"/>
</dbReference>
<dbReference type="KEGG" id="mabb:MASS_2378"/>
<evidence type="ECO:0000256" key="5">
    <source>
        <dbReference type="ARBA" id="ARBA00023002"/>
    </source>
</evidence>
<dbReference type="AlphaFoldDB" id="A0AB33AB25"/>
<dbReference type="InterPro" id="IPR016169">
    <property type="entry name" value="FAD-bd_PCMH_sub2"/>
</dbReference>
<protein>
    <recommendedName>
        <fullName evidence="6">FAD-binding PCMH-type domain-containing protein</fullName>
    </recommendedName>
</protein>
<dbReference type="InterPro" id="IPR006094">
    <property type="entry name" value="Oxid_FAD_bind_N"/>
</dbReference>
<dbReference type="InterPro" id="IPR006093">
    <property type="entry name" value="Oxy_OxRdtase_FAD_BS"/>
</dbReference>
<dbReference type="PROSITE" id="PS51387">
    <property type="entry name" value="FAD_PCMH"/>
    <property type="match status" value="1"/>
</dbReference>
<gene>
    <name evidence="7" type="ORF">MASS_2378</name>
</gene>
<dbReference type="Proteomes" id="UP000013961">
    <property type="component" value="Chromosome"/>
</dbReference>
<name>A0AB33AB25_9MYCO</name>
<evidence type="ECO:0000256" key="3">
    <source>
        <dbReference type="ARBA" id="ARBA00022630"/>
    </source>
</evidence>
<dbReference type="InterPro" id="IPR050416">
    <property type="entry name" value="FAD-linked_Oxidoreductase"/>
</dbReference>
<dbReference type="Pfam" id="PF08031">
    <property type="entry name" value="BBE"/>
    <property type="match status" value="1"/>
</dbReference>
<dbReference type="EMBL" id="CP004374">
    <property type="protein sequence ID" value="AGM28980.1"/>
    <property type="molecule type" value="Genomic_DNA"/>
</dbReference>
<comment type="cofactor">
    <cofactor evidence="1">
        <name>FAD</name>
        <dbReference type="ChEBI" id="CHEBI:57692"/>
    </cofactor>
</comment>
<evidence type="ECO:0000259" key="6">
    <source>
        <dbReference type="PROSITE" id="PS51387"/>
    </source>
</evidence>